<dbReference type="Pfam" id="PF09900">
    <property type="entry name" value="DUF2127"/>
    <property type="match status" value="1"/>
</dbReference>
<keyword evidence="1" id="KW-0812">Transmembrane</keyword>
<keyword evidence="3" id="KW-1185">Reference proteome</keyword>
<feature type="transmembrane region" description="Helical" evidence="1">
    <location>
        <begin position="21"/>
        <end position="44"/>
    </location>
</feature>
<keyword evidence="1" id="KW-0472">Membrane</keyword>
<evidence type="ECO:0000256" key="1">
    <source>
        <dbReference type="SAM" id="Phobius"/>
    </source>
</evidence>
<accession>A0A261SJ48</accession>
<gene>
    <name evidence="2" type="ORF">CAL29_00825</name>
</gene>
<evidence type="ECO:0000313" key="3">
    <source>
        <dbReference type="Proteomes" id="UP000216020"/>
    </source>
</evidence>
<organism evidence="2 3">
    <name type="scientific">Bordetella genomosp. 10</name>
    <dbReference type="NCBI Taxonomy" id="1416804"/>
    <lineage>
        <taxon>Bacteria</taxon>
        <taxon>Pseudomonadati</taxon>
        <taxon>Pseudomonadota</taxon>
        <taxon>Betaproteobacteria</taxon>
        <taxon>Burkholderiales</taxon>
        <taxon>Alcaligenaceae</taxon>
        <taxon>Bordetella</taxon>
    </lineage>
</organism>
<sequence>MHPGHPPQPKEVAIRRRAQRTIALFEALKGVGALAASIGLLSLLHHDLRKMVIDFIGHFGLDPGGRYPRTLLHYADVLQDTSVRLLVGLAAAYVVLRLIEAYGLWHDHVWGEWLGALSGAIYIPFEVRHLLHAPSAFAAAVVVANVLIVVFLGSQLWRRRAAPARA</sequence>
<dbReference type="AlphaFoldDB" id="A0A261SJ48"/>
<evidence type="ECO:0008006" key="4">
    <source>
        <dbReference type="Google" id="ProtNLM"/>
    </source>
</evidence>
<comment type="caution">
    <text evidence="2">The sequence shown here is derived from an EMBL/GenBank/DDBJ whole genome shotgun (WGS) entry which is preliminary data.</text>
</comment>
<feature type="transmembrane region" description="Helical" evidence="1">
    <location>
        <begin position="137"/>
        <end position="157"/>
    </location>
</feature>
<evidence type="ECO:0000313" key="2">
    <source>
        <dbReference type="EMBL" id="OZI37017.1"/>
    </source>
</evidence>
<proteinExistence type="predicted"/>
<keyword evidence="1" id="KW-1133">Transmembrane helix</keyword>
<dbReference type="Proteomes" id="UP000216020">
    <property type="component" value="Unassembled WGS sequence"/>
</dbReference>
<feature type="transmembrane region" description="Helical" evidence="1">
    <location>
        <begin position="77"/>
        <end position="96"/>
    </location>
</feature>
<dbReference type="InterPro" id="IPR021125">
    <property type="entry name" value="DUF2127"/>
</dbReference>
<dbReference type="EMBL" id="NEVM01000001">
    <property type="protein sequence ID" value="OZI37017.1"/>
    <property type="molecule type" value="Genomic_DNA"/>
</dbReference>
<protein>
    <recommendedName>
        <fullName evidence="4">DUF2127 domain-containing protein</fullName>
    </recommendedName>
</protein>
<dbReference type="OrthoDB" id="121772at2"/>
<reference evidence="3" key="1">
    <citation type="submission" date="2017-05" db="EMBL/GenBank/DDBJ databases">
        <title>Complete and WGS of Bordetella genogroups.</title>
        <authorList>
            <person name="Spilker T."/>
            <person name="Lipuma J."/>
        </authorList>
    </citation>
    <scope>NUCLEOTIDE SEQUENCE [LARGE SCALE GENOMIC DNA]</scope>
    <source>
        <strain evidence="3">AU16122</strain>
    </source>
</reference>
<name>A0A261SJ48_9BORD</name>
<dbReference type="RefSeq" id="WP_094851124.1">
    <property type="nucleotide sequence ID" value="NZ_NEVM01000001.1"/>
</dbReference>